<evidence type="ECO:0000313" key="2">
    <source>
        <dbReference type="EMBL" id="EPI51654.1"/>
    </source>
</evidence>
<accession>S4IAF1</accession>
<protein>
    <submittedName>
        <fullName evidence="2">YGGT family protein</fullName>
    </submittedName>
</protein>
<dbReference type="AlphaFoldDB" id="S4IAF1"/>
<gene>
    <name evidence="2" type="ORF">HMPREF1576_00233</name>
</gene>
<dbReference type="GO" id="GO:0016020">
    <property type="term" value="C:membrane"/>
    <property type="evidence" value="ECO:0007669"/>
    <property type="project" value="InterPro"/>
</dbReference>
<feature type="transmembrane region" description="Helical" evidence="1">
    <location>
        <begin position="21"/>
        <end position="40"/>
    </location>
</feature>
<proteinExistence type="predicted"/>
<dbReference type="PATRIC" id="fig|1261061.4.peg.205"/>
<dbReference type="HOGENOM" id="CLU_136788_5_0_11"/>
<reference evidence="2 3" key="1">
    <citation type="submission" date="2013-06" db="EMBL/GenBank/DDBJ databases">
        <authorList>
            <person name="Weinstock G."/>
            <person name="Sodergren E."/>
            <person name="Lobos E.A."/>
            <person name="Fulton L."/>
            <person name="Fulton R."/>
            <person name="Courtney L."/>
            <person name="Fronick C."/>
            <person name="O'Laughlin M."/>
            <person name="Godfrey J."/>
            <person name="Wilson R.M."/>
            <person name="Miner T."/>
            <person name="Farmer C."/>
            <person name="Delehaunty K."/>
            <person name="Cordes M."/>
            <person name="Minx P."/>
            <person name="Tomlinson C."/>
            <person name="Chen J."/>
            <person name="Wollam A."/>
            <person name="Pepin K.H."/>
            <person name="Bhonagiri V."/>
            <person name="Zhang X."/>
            <person name="Warren W."/>
            <person name="Mitreva M."/>
            <person name="Mardis E.R."/>
            <person name="Wilson R.K."/>
        </authorList>
    </citation>
    <scope>NUCLEOTIDE SEQUENCE [LARGE SCALE GENOMIC DNA]</scope>
    <source>
        <strain evidence="2 3">JCP7719</strain>
    </source>
</reference>
<keyword evidence="1" id="KW-0812">Transmembrane</keyword>
<organism evidence="2 3">
    <name type="scientific">Gardnerella pickettii JCP7719</name>
    <dbReference type="NCBI Taxonomy" id="1261061"/>
    <lineage>
        <taxon>Bacteria</taxon>
        <taxon>Bacillati</taxon>
        <taxon>Actinomycetota</taxon>
        <taxon>Actinomycetes</taxon>
        <taxon>Bifidobacteriales</taxon>
        <taxon>Bifidobacteriaceae</taxon>
        <taxon>Gardnerella</taxon>
        <taxon>Gardnerella pickettii</taxon>
    </lineage>
</organism>
<dbReference type="Pfam" id="PF02325">
    <property type="entry name" value="CCB3_YggT"/>
    <property type="match status" value="1"/>
</dbReference>
<evidence type="ECO:0000313" key="3">
    <source>
        <dbReference type="Proteomes" id="UP000014601"/>
    </source>
</evidence>
<dbReference type="EMBL" id="ATJO01000014">
    <property type="protein sequence ID" value="EPI51654.1"/>
    <property type="molecule type" value="Genomic_DNA"/>
</dbReference>
<dbReference type="InterPro" id="IPR003425">
    <property type="entry name" value="CCB3/YggT"/>
</dbReference>
<keyword evidence="1" id="KW-0472">Membrane</keyword>
<comment type="caution">
    <text evidence="2">The sequence shown here is derived from an EMBL/GenBank/DDBJ whole genome shotgun (WGS) entry which is preliminary data.</text>
</comment>
<sequence length="110" mass="13084">MKVLRKFIYGSEFMIFNSLILIINLFLSAYLTVIFIRAILDWIPIVFHSFRPNAIVRKFAQIIYYLTEPLLRFARRFIPPVRLGNISLDVSFMVVYFLIIVLQMLLSMIY</sequence>
<dbReference type="Proteomes" id="UP000014601">
    <property type="component" value="Unassembled WGS sequence"/>
</dbReference>
<keyword evidence="1" id="KW-1133">Transmembrane helix</keyword>
<name>S4IAF1_9BIFI</name>
<evidence type="ECO:0000256" key="1">
    <source>
        <dbReference type="SAM" id="Phobius"/>
    </source>
</evidence>
<feature type="transmembrane region" description="Helical" evidence="1">
    <location>
        <begin position="90"/>
        <end position="109"/>
    </location>
</feature>